<proteinExistence type="predicted"/>
<keyword evidence="1" id="KW-0732">Signal</keyword>
<evidence type="ECO:0000256" key="1">
    <source>
        <dbReference type="ARBA" id="ARBA00022729"/>
    </source>
</evidence>
<protein>
    <submittedName>
        <fullName evidence="3">Polysaccharide deacetylase family protein</fullName>
    </submittedName>
</protein>
<dbReference type="SUPFAM" id="SSF88713">
    <property type="entry name" value="Glycoside hydrolase/deacetylase"/>
    <property type="match status" value="1"/>
</dbReference>
<name>A0A540X927_9BACT</name>
<feature type="domain" description="NodB homology" evidence="2">
    <location>
        <begin position="88"/>
        <end position="329"/>
    </location>
</feature>
<evidence type="ECO:0000313" key="3">
    <source>
        <dbReference type="EMBL" id="TQF17801.1"/>
    </source>
</evidence>
<dbReference type="PANTHER" id="PTHR10587">
    <property type="entry name" value="GLYCOSYL TRANSFERASE-RELATED"/>
    <property type="match status" value="1"/>
</dbReference>
<dbReference type="InterPro" id="IPR013517">
    <property type="entry name" value="FG-GAP"/>
</dbReference>
<dbReference type="InterPro" id="IPR050248">
    <property type="entry name" value="Polysacc_deacetylase_ArnD"/>
</dbReference>
<accession>A0A540X927</accession>
<dbReference type="Gene3D" id="3.20.20.370">
    <property type="entry name" value="Glycoside hydrolase/deacetylase"/>
    <property type="match status" value="1"/>
</dbReference>
<sequence length="864" mass="91850">MLWGRLESALGSAVRRRQRDMVGACRAIHEGPRLDSPMKRLLLPLLMTSMACTQSTPSAPVETAQRRDAVLTDAQIGNAWKDPPLPYRTVSFTFDDGPDDNPEASFNTSWQIANYLQQQGIRATFFINGCRIDAGCPRFDGDLGNTTYLSQIVEMGHRVANHTYDHEALTNPSLGAAGQIAELKVNQAILDPYITDGMFLFRAPGDNWGQSPTGGVHACDGSSSIANNVRSDPALSKMSGPFCFDWDAHDWACTNDDLTPEACADLYVAKSLELDPAGDRTVNGLERGIIQMHDFNPTGDIAGTDWAYRFVVSLVGKLKAVSGAPYVFVPLDAHPGVRGMFSFPAPTQWTTTYLSDWETWNSDVGYYGTVRLGDINGDGKADVCGRGSGGIRCALSLADGSMDTATNWLSLVADTDGYKPAQYSTTFQLADIDHDGNADACIRAVVGYLCFKSNGTTAFATSAWNAAEFSNANGWNASEALYGSIRLGNVDGDIDGYADICGRNAAGEIVCSLFNGTTFEAATSWSSDFTAPSWALAKHATTFQLADLDNDGKADICARGADGMWCGLSEGVATGFATASRWTQMSFDDAQGWGTLPSRYKSIKLGDVDGDGKADVCGRHSTGLVCSFSTGTSFRNYRYVTNMHFADSGGWSADEYGSTLALGDINGDGRADLCARASTGLTCTLAPMLLATYNTTRQTGLCSTAQASCDSGMFYEGRGTVYPEAQQPNTLQGTCADGTAVTTVGTDVTGGYLKDGSVERVRVMTLDKTPFASGKTVRVEVSAFASGTGEQLEIFTAANAASPTWVSLGATTLSSAGYAWVTRTYTLPSGAQQAVRAVLRSTSLSGACPGGGFTDVDDLAFTVQ</sequence>
<dbReference type="InterPro" id="IPR028994">
    <property type="entry name" value="Integrin_alpha_N"/>
</dbReference>
<organism evidence="3 4">
    <name type="scientific">Myxococcus llanfairpwllgwyngyllgogerychwyrndrobwllllantysiliogogogochensis</name>
    <dbReference type="NCBI Taxonomy" id="2590453"/>
    <lineage>
        <taxon>Bacteria</taxon>
        <taxon>Pseudomonadati</taxon>
        <taxon>Myxococcota</taxon>
        <taxon>Myxococcia</taxon>
        <taxon>Myxococcales</taxon>
        <taxon>Cystobacterineae</taxon>
        <taxon>Myxococcaceae</taxon>
        <taxon>Myxococcus</taxon>
    </lineage>
</organism>
<dbReference type="EMBL" id="VIFM01000003">
    <property type="protein sequence ID" value="TQF17801.1"/>
    <property type="molecule type" value="Genomic_DNA"/>
</dbReference>
<evidence type="ECO:0000259" key="2">
    <source>
        <dbReference type="PROSITE" id="PS51677"/>
    </source>
</evidence>
<dbReference type="AlphaFoldDB" id="A0A540X927"/>
<gene>
    <name evidence="3" type="ORF">FJV41_01240</name>
</gene>
<dbReference type="CDD" id="cd10917">
    <property type="entry name" value="CE4_NodB_like_6s_7s"/>
    <property type="match status" value="1"/>
</dbReference>
<dbReference type="Gene3D" id="2.130.10.130">
    <property type="entry name" value="Integrin alpha, N-terminal"/>
    <property type="match status" value="1"/>
</dbReference>
<dbReference type="InterPro" id="IPR002509">
    <property type="entry name" value="NODB_dom"/>
</dbReference>
<dbReference type="OrthoDB" id="5477513at2"/>
<keyword evidence="4" id="KW-1185">Reference proteome</keyword>
<dbReference type="Pfam" id="PF01522">
    <property type="entry name" value="Polysacc_deac_1"/>
    <property type="match status" value="1"/>
</dbReference>
<dbReference type="SUPFAM" id="SSF69318">
    <property type="entry name" value="Integrin alpha N-terminal domain"/>
    <property type="match status" value="1"/>
</dbReference>
<dbReference type="InterPro" id="IPR011330">
    <property type="entry name" value="Glyco_hydro/deAcase_b/a-brl"/>
</dbReference>
<comment type="caution">
    <text evidence="3">The sequence shown here is derived from an EMBL/GenBank/DDBJ whole genome shotgun (WGS) entry which is preliminary data.</text>
</comment>
<reference evidence="3 4" key="1">
    <citation type="submission" date="2019-06" db="EMBL/GenBank/DDBJ databases">
        <authorList>
            <person name="Livingstone P."/>
            <person name="Whitworth D."/>
        </authorList>
    </citation>
    <scope>NUCLEOTIDE SEQUENCE [LARGE SCALE GENOMIC DNA]</scope>
    <source>
        <strain evidence="3 4">AM401</strain>
    </source>
</reference>
<dbReference type="GO" id="GO:0016810">
    <property type="term" value="F:hydrolase activity, acting on carbon-nitrogen (but not peptide) bonds"/>
    <property type="evidence" value="ECO:0007669"/>
    <property type="project" value="InterPro"/>
</dbReference>
<dbReference type="Pfam" id="PF13517">
    <property type="entry name" value="FG-GAP_3"/>
    <property type="match status" value="1"/>
</dbReference>
<dbReference type="Proteomes" id="UP000315369">
    <property type="component" value="Unassembled WGS sequence"/>
</dbReference>
<evidence type="ECO:0000313" key="4">
    <source>
        <dbReference type="Proteomes" id="UP000315369"/>
    </source>
</evidence>
<dbReference type="GO" id="GO:0005975">
    <property type="term" value="P:carbohydrate metabolic process"/>
    <property type="evidence" value="ECO:0007669"/>
    <property type="project" value="InterPro"/>
</dbReference>
<dbReference type="PROSITE" id="PS51677">
    <property type="entry name" value="NODB"/>
    <property type="match status" value="1"/>
</dbReference>